<evidence type="ECO:0000313" key="3">
    <source>
        <dbReference type="Proteomes" id="UP000789595"/>
    </source>
</evidence>
<evidence type="ECO:0000313" key="2">
    <source>
        <dbReference type="EMBL" id="CAH0369202.1"/>
    </source>
</evidence>
<feature type="chain" id="PRO_5035175481" description="Sulfotransferase domain-containing protein" evidence="1">
    <location>
        <begin position="16"/>
        <end position="306"/>
    </location>
</feature>
<organism evidence="2 3">
    <name type="scientific">Pelagomonas calceolata</name>
    <dbReference type="NCBI Taxonomy" id="35677"/>
    <lineage>
        <taxon>Eukaryota</taxon>
        <taxon>Sar</taxon>
        <taxon>Stramenopiles</taxon>
        <taxon>Ochrophyta</taxon>
        <taxon>Pelagophyceae</taxon>
        <taxon>Pelagomonadales</taxon>
        <taxon>Pelagomonadaceae</taxon>
        <taxon>Pelagomonas</taxon>
    </lineage>
</organism>
<accession>A0A8J2WUU4</accession>
<reference evidence="2" key="1">
    <citation type="submission" date="2021-11" db="EMBL/GenBank/DDBJ databases">
        <authorList>
            <consortium name="Genoscope - CEA"/>
            <person name="William W."/>
        </authorList>
    </citation>
    <scope>NUCLEOTIDE SEQUENCE</scope>
</reference>
<dbReference type="AlphaFoldDB" id="A0A8J2WUU4"/>
<sequence length="306" mass="34176">MARWLLLALATTTSATTRLTRPAAKQAFFVLKRGHSGSTWLSALLLNLPLTYFFDELVGASANFDAKKLEAIFVQALRAPSGRGSSPAWSKSSGDPAVQRCWKNRATCQLNAIGFSFSPLLGNRRRLRPGIASTLQGVITKTRAKPILFLRTNVVKLSRAVNGDKTALRIAGVHRQLLRHRTPHRGNWSLPLFVKSVNDAIRRNNDLLGIRSKVHAEWLVVYYERLQTDTADVMDSIRRLLVMPRMDSKVLARAPGKKTTSDDLRDVVFNFNELEAALEGRYHNPCVLKMLREVTPTVHPVCDVLA</sequence>
<dbReference type="SUPFAM" id="SSF52540">
    <property type="entry name" value="P-loop containing nucleoside triphosphate hydrolases"/>
    <property type="match status" value="1"/>
</dbReference>
<feature type="signal peptide" evidence="1">
    <location>
        <begin position="1"/>
        <end position="15"/>
    </location>
</feature>
<comment type="caution">
    <text evidence="2">The sequence shown here is derived from an EMBL/GenBank/DDBJ whole genome shotgun (WGS) entry which is preliminary data.</text>
</comment>
<dbReference type="InterPro" id="IPR027417">
    <property type="entry name" value="P-loop_NTPase"/>
</dbReference>
<keyword evidence="1" id="KW-0732">Signal</keyword>
<dbReference type="Proteomes" id="UP000789595">
    <property type="component" value="Unassembled WGS sequence"/>
</dbReference>
<proteinExistence type="predicted"/>
<dbReference type="EMBL" id="CAKKNE010000002">
    <property type="protein sequence ID" value="CAH0369202.1"/>
    <property type="molecule type" value="Genomic_DNA"/>
</dbReference>
<keyword evidence="3" id="KW-1185">Reference proteome</keyword>
<gene>
    <name evidence="2" type="ORF">PECAL_2P23160</name>
</gene>
<name>A0A8J2WUU4_9STRA</name>
<evidence type="ECO:0000256" key="1">
    <source>
        <dbReference type="SAM" id="SignalP"/>
    </source>
</evidence>
<evidence type="ECO:0008006" key="4">
    <source>
        <dbReference type="Google" id="ProtNLM"/>
    </source>
</evidence>
<dbReference type="Gene3D" id="3.40.50.300">
    <property type="entry name" value="P-loop containing nucleotide triphosphate hydrolases"/>
    <property type="match status" value="1"/>
</dbReference>
<protein>
    <recommendedName>
        <fullName evidence="4">Sulfotransferase domain-containing protein</fullName>
    </recommendedName>
</protein>